<feature type="domain" description="C3H1-type" evidence="9">
    <location>
        <begin position="510"/>
        <end position="537"/>
    </location>
</feature>
<dbReference type="GO" id="GO:0003723">
    <property type="term" value="F:RNA binding"/>
    <property type="evidence" value="ECO:0007669"/>
    <property type="project" value="TreeGrafter"/>
</dbReference>
<proteinExistence type="predicted"/>
<keyword evidence="6 8" id="KW-0862">Zinc</keyword>
<dbReference type="SMART" id="SM00356">
    <property type="entry name" value="ZnF_C3H1"/>
    <property type="match status" value="2"/>
</dbReference>
<dbReference type="GO" id="GO:0008270">
    <property type="term" value="F:zinc ion binding"/>
    <property type="evidence" value="ECO:0007669"/>
    <property type="project" value="UniProtKB-KW"/>
</dbReference>
<dbReference type="AlphaFoldDB" id="S8DC76"/>
<dbReference type="Gene3D" id="4.10.1000.10">
    <property type="entry name" value="Zinc finger, CCCH-type"/>
    <property type="match status" value="1"/>
</dbReference>
<protein>
    <recommendedName>
        <fullName evidence="1">RNA helicase</fullName>
        <ecNumber evidence="1">3.6.4.13</ecNumber>
    </recommendedName>
</protein>
<dbReference type="PROSITE" id="PS51194">
    <property type="entry name" value="HELICASE_CTER"/>
    <property type="match status" value="1"/>
</dbReference>
<dbReference type="EMBL" id="AUSU01007628">
    <property type="protein sequence ID" value="EPS60363.1"/>
    <property type="molecule type" value="Genomic_DNA"/>
</dbReference>
<keyword evidence="5" id="KW-0067">ATP-binding</keyword>
<evidence type="ECO:0000256" key="5">
    <source>
        <dbReference type="ARBA" id="ARBA00022806"/>
    </source>
</evidence>
<dbReference type="InterPro" id="IPR036855">
    <property type="entry name" value="Znf_CCCH_sf"/>
</dbReference>
<dbReference type="InterPro" id="IPR027417">
    <property type="entry name" value="P-loop_NTPase"/>
</dbReference>
<accession>S8DC76</accession>
<evidence type="ECO:0000256" key="7">
    <source>
        <dbReference type="ARBA" id="ARBA00047984"/>
    </source>
</evidence>
<evidence type="ECO:0000256" key="6">
    <source>
        <dbReference type="ARBA" id="ARBA00022833"/>
    </source>
</evidence>
<keyword evidence="3 8" id="KW-0863">Zinc-finger</keyword>
<evidence type="ECO:0000256" key="8">
    <source>
        <dbReference type="PROSITE-ProRule" id="PRU00723"/>
    </source>
</evidence>
<evidence type="ECO:0000259" key="10">
    <source>
        <dbReference type="PROSITE" id="PS51194"/>
    </source>
</evidence>
<dbReference type="InterPro" id="IPR001650">
    <property type="entry name" value="Helicase_C-like"/>
</dbReference>
<sequence length="734" mass="82739">QINELLRLKCENLSLGYCSGPSPGMCHAGIENAAYQLIHELVLHIHTTEPDIEKSILVFLPTYQSLEKQWSLLKPLKSFKVHVLHRSIDTEQALKAMNISKSHRKVILATNIAESSVTIPKVGYVIDSCRSLHVIWDKNRKRESAELVWVSKSQAEQRRGRTGRTCDGQVYRLVTGAFYGQLDDYESPALTKLSLRQQTLLLCCAESKIINDPRALLQKVMDPPHPDVVQDALDLLVHLKALEKTYRGSYVPTYYGRLLISFCLSFDSSIIVLKLADMGMLREGILIGILFDLLPLPIFRPFGQEMSLYTRSYYQASSKGPEMGPMEVLYVANFFAFQFWQCAFKDKCRFDKLENIFDISEANDKKILLQKTEEDWCSVHGLVLPALEKVIETYDGILHTLHQYRPKCLIISNSIPVYYDSSKFEHVCRLMHTTDSEAGILPLPDEDHEIEYAKCVDLPYVGADDFCAQLVSTRFVSVLKETRVDLSVDLSGYRSEYAQYSHYNGNQGDDGAAPLCRYFVKGSCTRGTACPFSHSPSAKRPACNFFFSLKGCSNGDSCFFSHDVEPKRDSTFCFPDDAFAEAESLLSLFPSPGDGCVLVLDDLDLRLSSNLVHEYEPSSIVATTSQTDPFDLGPSFDGVRVFWGMGHPSETIMPRREQGGEMIPWSEVKCILWFPRTGDADCGEGLQRGALETFFGYLAIRMLANELGRVPLVVAMNNIRFSRLEVEKVARESF</sequence>
<keyword evidence="4" id="KW-0378">Hydrolase</keyword>
<dbReference type="EC" id="3.6.4.13" evidence="1"/>
<feature type="zinc finger region" description="C3H1-type" evidence="8">
    <location>
        <begin position="538"/>
        <end position="565"/>
    </location>
</feature>
<evidence type="ECO:0000256" key="2">
    <source>
        <dbReference type="ARBA" id="ARBA00022723"/>
    </source>
</evidence>
<dbReference type="SMART" id="SM00490">
    <property type="entry name" value="HELICc"/>
    <property type="match status" value="1"/>
</dbReference>
<dbReference type="OrthoDB" id="66977at2759"/>
<feature type="zinc finger region" description="C3H1-type" evidence="8">
    <location>
        <begin position="510"/>
        <end position="537"/>
    </location>
</feature>
<dbReference type="Gene3D" id="3.40.50.300">
    <property type="entry name" value="P-loop containing nucleotide triphosphate hydrolases"/>
    <property type="match status" value="1"/>
</dbReference>
<gene>
    <name evidence="11" type="ORF">M569_14440</name>
</gene>
<reference evidence="11 12" key="1">
    <citation type="journal article" date="2013" name="BMC Genomics">
        <title>The miniature genome of a carnivorous plant Genlisea aurea contains a low number of genes and short non-coding sequences.</title>
        <authorList>
            <person name="Leushkin E.V."/>
            <person name="Sutormin R.A."/>
            <person name="Nabieva E.R."/>
            <person name="Penin A.A."/>
            <person name="Kondrashov A.S."/>
            <person name="Logacheva M.D."/>
        </authorList>
    </citation>
    <scope>NUCLEOTIDE SEQUENCE [LARGE SCALE GENOMIC DNA]</scope>
</reference>
<evidence type="ECO:0000313" key="11">
    <source>
        <dbReference type="EMBL" id="EPS60363.1"/>
    </source>
</evidence>
<evidence type="ECO:0000256" key="1">
    <source>
        <dbReference type="ARBA" id="ARBA00012552"/>
    </source>
</evidence>
<evidence type="ECO:0000313" key="12">
    <source>
        <dbReference type="Proteomes" id="UP000015453"/>
    </source>
</evidence>
<dbReference type="CDD" id="cd18791">
    <property type="entry name" value="SF2_C_RHA"/>
    <property type="match status" value="1"/>
</dbReference>
<dbReference type="InterPro" id="IPR000571">
    <property type="entry name" value="Znf_CCCH"/>
</dbReference>
<dbReference type="Pfam" id="PF00271">
    <property type="entry name" value="Helicase_C"/>
    <property type="match status" value="1"/>
</dbReference>
<name>S8DC76_9LAMI</name>
<evidence type="ECO:0000259" key="9">
    <source>
        <dbReference type="PROSITE" id="PS50103"/>
    </source>
</evidence>
<comment type="caution">
    <text evidence="11">The sequence shown here is derived from an EMBL/GenBank/DDBJ whole genome shotgun (WGS) entry which is preliminary data.</text>
</comment>
<dbReference type="PANTHER" id="PTHR18934">
    <property type="entry name" value="ATP-DEPENDENT RNA HELICASE"/>
    <property type="match status" value="1"/>
</dbReference>
<evidence type="ECO:0000256" key="4">
    <source>
        <dbReference type="ARBA" id="ARBA00022801"/>
    </source>
</evidence>
<feature type="non-terminal residue" evidence="11">
    <location>
        <position position="734"/>
    </location>
</feature>
<dbReference type="PANTHER" id="PTHR18934:SF221">
    <property type="entry name" value="ATP-DEPENDENT RNA HELICASE DHX34-RELATED"/>
    <property type="match status" value="1"/>
</dbReference>
<dbReference type="GO" id="GO:0003724">
    <property type="term" value="F:RNA helicase activity"/>
    <property type="evidence" value="ECO:0007669"/>
    <property type="project" value="UniProtKB-EC"/>
</dbReference>
<dbReference type="GO" id="GO:0016787">
    <property type="term" value="F:hydrolase activity"/>
    <property type="evidence" value="ECO:0007669"/>
    <property type="project" value="UniProtKB-KW"/>
</dbReference>
<keyword evidence="5" id="KW-0347">Helicase</keyword>
<feature type="domain" description="C3H1-type" evidence="9">
    <location>
        <begin position="538"/>
        <end position="565"/>
    </location>
</feature>
<dbReference type="SUPFAM" id="SSF90229">
    <property type="entry name" value="CCCH zinc finger"/>
    <property type="match status" value="1"/>
</dbReference>
<evidence type="ECO:0000256" key="3">
    <source>
        <dbReference type="ARBA" id="ARBA00022771"/>
    </source>
</evidence>
<dbReference type="Proteomes" id="UP000015453">
    <property type="component" value="Unassembled WGS sequence"/>
</dbReference>
<dbReference type="PROSITE" id="PS50103">
    <property type="entry name" value="ZF_C3H1"/>
    <property type="match status" value="2"/>
</dbReference>
<keyword evidence="12" id="KW-1185">Reference proteome</keyword>
<organism evidence="11 12">
    <name type="scientific">Genlisea aurea</name>
    <dbReference type="NCBI Taxonomy" id="192259"/>
    <lineage>
        <taxon>Eukaryota</taxon>
        <taxon>Viridiplantae</taxon>
        <taxon>Streptophyta</taxon>
        <taxon>Embryophyta</taxon>
        <taxon>Tracheophyta</taxon>
        <taxon>Spermatophyta</taxon>
        <taxon>Magnoliopsida</taxon>
        <taxon>eudicotyledons</taxon>
        <taxon>Gunneridae</taxon>
        <taxon>Pentapetalae</taxon>
        <taxon>asterids</taxon>
        <taxon>lamiids</taxon>
        <taxon>Lamiales</taxon>
        <taxon>Lentibulariaceae</taxon>
        <taxon>Genlisea</taxon>
    </lineage>
</organism>
<dbReference type="Pfam" id="PF18345">
    <property type="entry name" value="zf_CCCH_4"/>
    <property type="match status" value="1"/>
</dbReference>
<dbReference type="SUPFAM" id="SSF52540">
    <property type="entry name" value="P-loop containing nucleoside triphosphate hydrolases"/>
    <property type="match status" value="1"/>
</dbReference>
<keyword evidence="5" id="KW-0547">Nucleotide-binding</keyword>
<comment type="catalytic activity">
    <reaction evidence="7">
        <text>ATP + H2O = ADP + phosphate + H(+)</text>
        <dbReference type="Rhea" id="RHEA:13065"/>
        <dbReference type="ChEBI" id="CHEBI:15377"/>
        <dbReference type="ChEBI" id="CHEBI:15378"/>
        <dbReference type="ChEBI" id="CHEBI:30616"/>
        <dbReference type="ChEBI" id="CHEBI:43474"/>
        <dbReference type="ChEBI" id="CHEBI:456216"/>
        <dbReference type="EC" id="3.6.4.13"/>
    </reaction>
</comment>
<keyword evidence="2 8" id="KW-0479">Metal-binding</keyword>
<feature type="domain" description="Helicase C-terminal" evidence="10">
    <location>
        <begin position="37"/>
        <end position="217"/>
    </location>
</feature>
<feature type="non-terminal residue" evidence="11">
    <location>
        <position position="1"/>
    </location>
</feature>